<dbReference type="Proteomes" id="UP000180057">
    <property type="component" value="Unassembled WGS sequence"/>
</dbReference>
<keyword evidence="2" id="KW-1185">Reference proteome</keyword>
<sequence>MMPYPPYTYRQLQQYQLTEPQLLPISPRLMSQIPPQVRRVVPSIPSNLIPYVTPRVIARINQADPNRWLECGDYCEKECGLGNPLCYGACYWHCIIRGGPPELPIQPYPYVLR</sequence>
<dbReference type="RefSeq" id="WP_071389347.1">
    <property type="nucleotide sequence ID" value="NZ_MLQS01000009.1"/>
</dbReference>
<organism evidence="1 2">
    <name type="scientific">Anaerobacillus alkalidiazotrophicus</name>
    <dbReference type="NCBI Taxonomy" id="472963"/>
    <lineage>
        <taxon>Bacteria</taxon>
        <taxon>Bacillati</taxon>
        <taxon>Bacillota</taxon>
        <taxon>Bacilli</taxon>
        <taxon>Bacillales</taxon>
        <taxon>Bacillaceae</taxon>
        <taxon>Anaerobacillus</taxon>
    </lineage>
</organism>
<reference evidence="1 2" key="1">
    <citation type="submission" date="2016-10" db="EMBL/GenBank/DDBJ databases">
        <title>Draft genome sequences of four alkaliphilic bacteria belonging to the Anaerobacillus genus.</title>
        <authorList>
            <person name="Bassil N.M."/>
            <person name="Lloyd J.R."/>
        </authorList>
    </citation>
    <scope>NUCLEOTIDE SEQUENCE [LARGE SCALE GENOMIC DNA]</scope>
    <source>
        <strain evidence="1 2">DSM 22531</strain>
    </source>
</reference>
<name>A0A1S2M7T2_9BACI</name>
<evidence type="ECO:0000313" key="2">
    <source>
        <dbReference type="Proteomes" id="UP000180057"/>
    </source>
</evidence>
<gene>
    <name evidence="1" type="ORF">BKP45_08745</name>
</gene>
<evidence type="ECO:0000313" key="1">
    <source>
        <dbReference type="EMBL" id="OIJ20563.1"/>
    </source>
</evidence>
<comment type="caution">
    <text evidence="1">The sequence shown here is derived from an EMBL/GenBank/DDBJ whole genome shotgun (WGS) entry which is preliminary data.</text>
</comment>
<proteinExistence type="predicted"/>
<accession>A0A1S2M7T2</accession>
<dbReference type="OrthoDB" id="10000048at2"/>
<protein>
    <submittedName>
        <fullName evidence="1">Uncharacterized protein</fullName>
    </submittedName>
</protein>
<dbReference type="AlphaFoldDB" id="A0A1S2M7T2"/>
<dbReference type="EMBL" id="MLQS01000009">
    <property type="protein sequence ID" value="OIJ20563.1"/>
    <property type="molecule type" value="Genomic_DNA"/>
</dbReference>